<reference evidence="1 4" key="2">
    <citation type="submission" date="2020-08" db="EMBL/GenBank/DDBJ databases">
        <title>Genomic Encyclopedia of Type Strains, Phase IV (KMG-IV): sequencing the most valuable type-strain genomes for metagenomic binning, comparative biology and taxonomic classification.</title>
        <authorList>
            <person name="Goeker M."/>
        </authorList>
    </citation>
    <scope>NUCLEOTIDE SEQUENCE [LARGE SCALE GENOMIC DNA]</scope>
    <source>
        <strain evidence="1 4">DSM 105434</strain>
    </source>
</reference>
<dbReference type="EMBL" id="VBRC01000010">
    <property type="protein sequence ID" value="TLK24742.1"/>
    <property type="molecule type" value="Genomic_DNA"/>
</dbReference>
<dbReference type="EMBL" id="JACHFV010000012">
    <property type="protein sequence ID" value="MBB5296517.1"/>
    <property type="molecule type" value="Genomic_DNA"/>
</dbReference>
<evidence type="ECO:0000313" key="3">
    <source>
        <dbReference type="Proteomes" id="UP000308000"/>
    </source>
</evidence>
<organism evidence="2 3">
    <name type="scientific">Deinococcus metallilatus</name>
    <dbReference type="NCBI Taxonomy" id="1211322"/>
    <lineage>
        <taxon>Bacteria</taxon>
        <taxon>Thermotogati</taxon>
        <taxon>Deinococcota</taxon>
        <taxon>Deinococci</taxon>
        <taxon>Deinococcales</taxon>
        <taxon>Deinococcaceae</taxon>
        <taxon>Deinococcus</taxon>
    </lineage>
</organism>
<reference evidence="2 3" key="1">
    <citation type="submission" date="2019-04" db="EMBL/GenBank/DDBJ databases">
        <title>Deinococcus metalilatus MA1002 mutant No.5.</title>
        <authorList>
            <person name="Park W."/>
            <person name="Park C."/>
        </authorList>
    </citation>
    <scope>NUCLEOTIDE SEQUENCE [LARGE SCALE GENOMIC DNA]</scope>
    <source>
        <strain evidence="2 3">MA1002-m5</strain>
    </source>
</reference>
<dbReference type="RefSeq" id="WP_129118707.1">
    <property type="nucleotide sequence ID" value="NZ_BSUI01000039.1"/>
</dbReference>
<evidence type="ECO:0000313" key="2">
    <source>
        <dbReference type="EMBL" id="TLK24742.1"/>
    </source>
</evidence>
<accession>A0AAJ5JZD9</accession>
<gene>
    <name evidence="2" type="ORF">FCS05_14440</name>
    <name evidence="1" type="ORF">HNQ10_003367</name>
</gene>
<sequence>MPIPHPRLAVPLDRAVYRQLLTDHYPWTEVTVDLARRQAEGLSGVFDAQQGPDWARFVWVRGTLRGGFSAAGDVTWPATLSALPRAQVTLTALDPAVADLVWISRDQTPQVLEAPWPGPQATLERQRFSGVLLAGQACSFWEGGRTVGGTLPPPGVPCLTLSRLPGGAEAHAALLGFWRELIATAHRVTPLDEAWRLVSLRLAGEYPCLDPFAREVTVQGGQLQVEPDVPAAEVQPALLSAFQATLARVGLRLADLPLAELRARPEWASAGLEVA</sequence>
<dbReference type="Proteomes" id="UP000308000">
    <property type="component" value="Unassembled WGS sequence"/>
</dbReference>
<evidence type="ECO:0000313" key="1">
    <source>
        <dbReference type="EMBL" id="MBB5296517.1"/>
    </source>
</evidence>
<evidence type="ECO:0000313" key="4">
    <source>
        <dbReference type="Proteomes" id="UP000536909"/>
    </source>
</evidence>
<name>A0AAJ5JZD9_9DEIO</name>
<dbReference type="AlphaFoldDB" id="A0AAJ5JZD9"/>
<dbReference type="Proteomes" id="UP000536909">
    <property type="component" value="Unassembled WGS sequence"/>
</dbReference>
<protein>
    <submittedName>
        <fullName evidence="2">Uncharacterized protein</fullName>
    </submittedName>
</protein>
<proteinExistence type="predicted"/>
<keyword evidence="4" id="KW-1185">Reference proteome</keyword>
<comment type="caution">
    <text evidence="2">The sequence shown here is derived from an EMBL/GenBank/DDBJ whole genome shotgun (WGS) entry which is preliminary data.</text>
</comment>